<evidence type="ECO:0000259" key="4">
    <source>
        <dbReference type="PROSITE" id="PS01124"/>
    </source>
</evidence>
<organism evidence="5 6">
    <name type="scientific">Arenimonas terrae</name>
    <dbReference type="NCBI Taxonomy" id="2546226"/>
    <lineage>
        <taxon>Bacteria</taxon>
        <taxon>Pseudomonadati</taxon>
        <taxon>Pseudomonadota</taxon>
        <taxon>Gammaproteobacteria</taxon>
        <taxon>Lysobacterales</taxon>
        <taxon>Lysobacteraceae</taxon>
        <taxon>Arenimonas</taxon>
    </lineage>
</organism>
<dbReference type="AlphaFoldDB" id="A0A5C4RTL6"/>
<dbReference type="InterPro" id="IPR018062">
    <property type="entry name" value="HTH_AraC-typ_CS"/>
</dbReference>
<keyword evidence="6" id="KW-1185">Reference proteome</keyword>
<sequence length="231" mass="24899">MPEHAHDWPLLSLFIAGGYRNFVDEGALAIAGPSAVFYRRGDAHANQVGRFGHEQLEIEFDPAWLGAGALAQLDRPVRRIGGAVALASRRLLKLCQDPAATERGIAQALRSFLAHMATADAGPAAPAWLVQVESLLGTTPRPLANAELADRLGLSPPWLTEAYRAHAGEGLAEADRRHRAQQAVHLLRTTAVPVAQIAAATGFCDQSHLARVVKRLYGCPPTRLDPAHRQE</sequence>
<protein>
    <submittedName>
        <fullName evidence="5">AraC family transcriptional regulator</fullName>
    </submittedName>
</protein>
<keyword evidence="1" id="KW-0805">Transcription regulation</keyword>
<evidence type="ECO:0000256" key="2">
    <source>
        <dbReference type="ARBA" id="ARBA00023125"/>
    </source>
</evidence>
<gene>
    <name evidence="5" type="ORF">E1B00_00465</name>
</gene>
<evidence type="ECO:0000313" key="6">
    <source>
        <dbReference type="Proteomes" id="UP000305760"/>
    </source>
</evidence>
<keyword evidence="2" id="KW-0238">DNA-binding</keyword>
<accession>A0A5C4RTL6</accession>
<dbReference type="InterPro" id="IPR018060">
    <property type="entry name" value="HTH_AraC"/>
</dbReference>
<dbReference type="InterPro" id="IPR009057">
    <property type="entry name" value="Homeodomain-like_sf"/>
</dbReference>
<dbReference type="Gene3D" id="1.10.10.60">
    <property type="entry name" value="Homeodomain-like"/>
    <property type="match status" value="1"/>
</dbReference>
<dbReference type="Proteomes" id="UP000305760">
    <property type="component" value="Unassembled WGS sequence"/>
</dbReference>
<dbReference type="GO" id="GO:0003700">
    <property type="term" value="F:DNA-binding transcription factor activity"/>
    <property type="evidence" value="ECO:0007669"/>
    <property type="project" value="InterPro"/>
</dbReference>
<proteinExistence type="predicted"/>
<reference evidence="5 6" key="1">
    <citation type="submission" date="2019-03" db="EMBL/GenBank/DDBJ databases">
        <title>Arenimonas daejeonensis sp. nov., isolated from compost.</title>
        <authorList>
            <person name="Jeon C.O."/>
        </authorList>
    </citation>
    <scope>NUCLEOTIDE SEQUENCE [LARGE SCALE GENOMIC DNA]</scope>
    <source>
        <strain evidence="5 6">R29</strain>
    </source>
</reference>
<dbReference type="PANTHER" id="PTHR46796">
    <property type="entry name" value="HTH-TYPE TRANSCRIPTIONAL ACTIVATOR RHAS-RELATED"/>
    <property type="match status" value="1"/>
</dbReference>
<comment type="caution">
    <text evidence="5">The sequence shown here is derived from an EMBL/GenBank/DDBJ whole genome shotgun (WGS) entry which is preliminary data.</text>
</comment>
<dbReference type="SMART" id="SM00342">
    <property type="entry name" value="HTH_ARAC"/>
    <property type="match status" value="1"/>
</dbReference>
<evidence type="ECO:0000256" key="3">
    <source>
        <dbReference type="ARBA" id="ARBA00023163"/>
    </source>
</evidence>
<dbReference type="SUPFAM" id="SSF46689">
    <property type="entry name" value="Homeodomain-like"/>
    <property type="match status" value="1"/>
</dbReference>
<evidence type="ECO:0000256" key="1">
    <source>
        <dbReference type="ARBA" id="ARBA00023015"/>
    </source>
</evidence>
<dbReference type="RefSeq" id="WP_139444711.1">
    <property type="nucleotide sequence ID" value="NZ_SMDR01000001.1"/>
</dbReference>
<dbReference type="GO" id="GO:0043565">
    <property type="term" value="F:sequence-specific DNA binding"/>
    <property type="evidence" value="ECO:0007669"/>
    <property type="project" value="InterPro"/>
</dbReference>
<dbReference type="EMBL" id="SMDR01000001">
    <property type="protein sequence ID" value="TNJ34302.1"/>
    <property type="molecule type" value="Genomic_DNA"/>
</dbReference>
<dbReference type="InterPro" id="IPR050204">
    <property type="entry name" value="AraC_XylS_family_regulators"/>
</dbReference>
<keyword evidence="3" id="KW-0804">Transcription</keyword>
<evidence type="ECO:0000313" key="5">
    <source>
        <dbReference type="EMBL" id="TNJ34302.1"/>
    </source>
</evidence>
<dbReference type="Pfam" id="PF12833">
    <property type="entry name" value="HTH_18"/>
    <property type="match status" value="1"/>
</dbReference>
<feature type="domain" description="HTH araC/xylS-type" evidence="4">
    <location>
        <begin position="141"/>
        <end position="227"/>
    </location>
</feature>
<name>A0A5C4RTL6_9GAMM</name>
<dbReference type="PROSITE" id="PS00041">
    <property type="entry name" value="HTH_ARAC_FAMILY_1"/>
    <property type="match status" value="1"/>
</dbReference>
<dbReference type="OrthoDB" id="8737373at2"/>
<dbReference type="PROSITE" id="PS01124">
    <property type="entry name" value="HTH_ARAC_FAMILY_2"/>
    <property type="match status" value="1"/>
</dbReference>